<evidence type="ECO:0000313" key="2">
    <source>
        <dbReference type="Proteomes" id="UP000238312"/>
    </source>
</evidence>
<dbReference type="OrthoDB" id="3698359at2"/>
<organism evidence="1 2">
    <name type="scientific">Nonomuraea fuscirosea</name>
    <dbReference type="NCBI Taxonomy" id="1291556"/>
    <lineage>
        <taxon>Bacteria</taxon>
        <taxon>Bacillati</taxon>
        <taxon>Actinomycetota</taxon>
        <taxon>Actinomycetes</taxon>
        <taxon>Streptosporangiales</taxon>
        <taxon>Streptosporangiaceae</taxon>
        <taxon>Nonomuraea</taxon>
    </lineage>
</organism>
<dbReference type="AlphaFoldDB" id="A0A2T0MMF6"/>
<protein>
    <submittedName>
        <fullName evidence="1">Uncharacterized protein</fullName>
    </submittedName>
</protein>
<sequence>MKDPFAGQLGRPGKRAFTRDELRVLFDYADDQDHRVSGTGRKGWLSAFRDATLFKTAHAYGLRRREDRMLDLVDFSPNSHAPIFGGFDVCSPAGARR</sequence>
<dbReference type="RefSeq" id="WP_146178486.1">
    <property type="nucleotide sequence ID" value="NZ_PVNG01000021.1"/>
</dbReference>
<name>A0A2T0MMF6_9ACTN</name>
<proteinExistence type="predicted"/>
<accession>A0A2T0MMF6</accession>
<reference evidence="1 2" key="1">
    <citation type="submission" date="2018-03" db="EMBL/GenBank/DDBJ databases">
        <title>Genomic Encyclopedia of Type Strains, Phase III (KMG-III): the genomes of soil and plant-associated and newly described type strains.</title>
        <authorList>
            <person name="Whitman W."/>
        </authorList>
    </citation>
    <scope>NUCLEOTIDE SEQUENCE [LARGE SCALE GENOMIC DNA]</scope>
    <source>
        <strain evidence="1 2">CGMCC 4.7104</strain>
    </source>
</reference>
<dbReference type="Proteomes" id="UP000238312">
    <property type="component" value="Unassembled WGS sequence"/>
</dbReference>
<keyword evidence="2" id="KW-1185">Reference proteome</keyword>
<gene>
    <name evidence="1" type="ORF">B0I32_121121</name>
</gene>
<evidence type="ECO:0000313" key="1">
    <source>
        <dbReference type="EMBL" id="PRX59017.1"/>
    </source>
</evidence>
<comment type="caution">
    <text evidence="1">The sequence shown here is derived from an EMBL/GenBank/DDBJ whole genome shotgun (WGS) entry which is preliminary data.</text>
</comment>
<dbReference type="EMBL" id="PVNG01000021">
    <property type="protein sequence ID" value="PRX59017.1"/>
    <property type="molecule type" value="Genomic_DNA"/>
</dbReference>